<comment type="caution">
    <text evidence="1">The sequence shown here is derived from an EMBL/GenBank/DDBJ whole genome shotgun (WGS) entry which is preliminary data.</text>
</comment>
<reference evidence="1 2" key="1">
    <citation type="submission" date="2024-02" db="EMBL/GenBank/DDBJ databases">
        <title>A novel Wenzhouxiangellaceae bacterium, isolated from coastal sediments.</title>
        <authorList>
            <person name="Du Z.-J."/>
            <person name="Ye Y.-Q."/>
            <person name="Zhang X.-Y."/>
        </authorList>
    </citation>
    <scope>NUCLEOTIDE SEQUENCE [LARGE SCALE GENOMIC DNA]</scope>
    <source>
        <strain evidence="1 2">CH-27</strain>
    </source>
</reference>
<protein>
    <submittedName>
        <fullName evidence="1">Uncharacterized protein</fullName>
    </submittedName>
</protein>
<accession>A0AAW9RFC6</accession>
<proteinExistence type="predicted"/>
<dbReference type="Proteomes" id="UP001359886">
    <property type="component" value="Unassembled WGS sequence"/>
</dbReference>
<dbReference type="RefSeq" id="WP_354693599.1">
    <property type="nucleotide sequence ID" value="NZ_JAZHOG010000001.1"/>
</dbReference>
<sequence length="167" mass="18414">MSNQADRTPGARSLHSFTIATAGSAGIADTLSNTFALLHDLGRACGLEYVHTPLNFARSVTHSQLRAQRWLAVQAYLHCGTLRPFQSRLRTAHRHRPAATPKTACPINTFLGLNDFAPSIDDPALPRRRAVDVDIADLFRASRPRSLSDFRRALYERADIGDTPVPL</sequence>
<keyword evidence="2" id="KW-1185">Reference proteome</keyword>
<evidence type="ECO:0000313" key="1">
    <source>
        <dbReference type="EMBL" id="MEJ8566276.1"/>
    </source>
</evidence>
<organism evidence="1 2">
    <name type="scientific">Elongatibacter sediminis</name>
    <dbReference type="NCBI Taxonomy" id="3119006"/>
    <lineage>
        <taxon>Bacteria</taxon>
        <taxon>Pseudomonadati</taxon>
        <taxon>Pseudomonadota</taxon>
        <taxon>Gammaproteobacteria</taxon>
        <taxon>Chromatiales</taxon>
        <taxon>Wenzhouxiangellaceae</taxon>
        <taxon>Elongatibacter</taxon>
    </lineage>
</organism>
<dbReference type="AlphaFoldDB" id="A0AAW9RFC6"/>
<evidence type="ECO:0000313" key="2">
    <source>
        <dbReference type="Proteomes" id="UP001359886"/>
    </source>
</evidence>
<gene>
    <name evidence="1" type="ORF">V3330_01455</name>
</gene>
<name>A0AAW9RFC6_9GAMM</name>
<dbReference type="EMBL" id="JAZHOG010000001">
    <property type="protein sequence ID" value="MEJ8566276.1"/>
    <property type="molecule type" value="Genomic_DNA"/>
</dbReference>